<dbReference type="AlphaFoldDB" id="A0A964V451"/>
<keyword evidence="2" id="KW-1185">Reference proteome</keyword>
<dbReference type="EMBL" id="JAAAHS010000716">
    <property type="protein sequence ID" value="NBE57045.1"/>
    <property type="molecule type" value="Genomic_DNA"/>
</dbReference>
<comment type="caution">
    <text evidence="1">The sequence shown here is derived from an EMBL/GenBank/DDBJ whole genome shotgun (WGS) entry which is preliminary data.</text>
</comment>
<evidence type="ECO:0000313" key="1">
    <source>
        <dbReference type="EMBL" id="NBE57045.1"/>
    </source>
</evidence>
<proteinExistence type="predicted"/>
<name>A0A964V451_9ACTN</name>
<evidence type="ECO:0000313" key="2">
    <source>
        <dbReference type="Proteomes" id="UP000598297"/>
    </source>
</evidence>
<organism evidence="1 2">
    <name type="scientific">Streptomyces boluensis</name>
    <dbReference type="NCBI Taxonomy" id="1775135"/>
    <lineage>
        <taxon>Bacteria</taxon>
        <taxon>Bacillati</taxon>
        <taxon>Actinomycetota</taxon>
        <taxon>Actinomycetes</taxon>
        <taxon>Kitasatosporales</taxon>
        <taxon>Streptomycetaceae</taxon>
        <taxon>Streptomyces</taxon>
    </lineage>
</organism>
<dbReference type="OrthoDB" id="3366805at2"/>
<gene>
    <name evidence="1" type="ORF">GUY60_37685</name>
</gene>
<dbReference type="Gene3D" id="3.10.28.10">
    <property type="entry name" value="Homing endonucleases"/>
    <property type="match status" value="1"/>
</dbReference>
<sequence>MDGAAARLGHVYDISTRKRALSLVSQGRSLNSVSKETGVSRAAIRSWLVRIEPLPRMSAQSGPCCRCQPVPAWPADPAAYSYLLGLYLGDGCISSGARSGYFLRIACADAWPGLIDACVTAVKAANPSGKAARVQAVGYVSVVGYSQHWPCLFPQHGPGKKHERRIALEHWQQEIVDAYPWEFIRGLIHSDGCRITNWATRLVAGVKKRYEYPRYFFTNKSDDIRKLFSDTLDKVGVEWTTLARGVDPFNISIARKASTTLMDTHIGPKY</sequence>
<reference evidence="1" key="1">
    <citation type="submission" date="2020-01" db="EMBL/GenBank/DDBJ databases">
        <title>Whole-genome analyses of novel actinobacteria.</title>
        <authorList>
            <person name="Sahin N."/>
        </authorList>
    </citation>
    <scope>NUCLEOTIDE SEQUENCE</scope>
    <source>
        <strain evidence="1">YC537</strain>
    </source>
</reference>
<protein>
    <submittedName>
        <fullName evidence="1">Transcriptional regulator</fullName>
    </submittedName>
</protein>
<accession>A0A964V451</accession>
<dbReference type="Proteomes" id="UP000598297">
    <property type="component" value="Unassembled WGS sequence"/>
</dbReference>
<dbReference type="InterPro" id="IPR027434">
    <property type="entry name" value="Homing_endonucl"/>
</dbReference>